<proteinExistence type="predicted"/>
<sequence>MPEDDHPKIDDDVISCATDILMRRYGCDVEEAGSKLRDWSRETNLGVLTVAAWLIEDAAGGGSGGGI</sequence>
<organism evidence="2 3">
    <name type="scientific">Actinomycetospora cinnamomea</name>
    <dbReference type="NCBI Taxonomy" id="663609"/>
    <lineage>
        <taxon>Bacteria</taxon>
        <taxon>Bacillati</taxon>
        <taxon>Actinomycetota</taxon>
        <taxon>Actinomycetes</taxon>
        <taxon>Pseudonocardiales</taxon>
        <taxon>Pseudonocardiaceae</taxon>
        <taxon>Actinomycetospora</taxon>
    </lineage>
</organism>
<evidence type="ECO:0000259" key="1">
    <source>
        <dbReference type="Pfam" id="PF03861"/>
    </source>
</evidence>
<dbReference type="AlphaFoldDB" id="A0A2U1FFU4"/>
<name>A0A2U1FFU4_9PSEU</name>
<dbReference type="Proteomes" id="UP000245639">
    <property type="component" value="Unassembled WGS sequence"/>
</dbReference>
<gene>
    <name evidence="2" type="ORF">C8D89_10451</name>
</gene>
<dbReference type="GO" id="GO:0003723">
    <property type="term" value="F:RNA binding"/>
    <property type="evidence" value="ECO:0007669"/>
    <property type="project" value="InterPro"/>
</dbReference>
<evidence type="ECO:0000313" key="2">
    <source>
        <dbReference type="EMBL" id="PVZ10840.1"/>
    </source>
</evidence>
<dbReference type="RefSeq" id="WP_165825619.1">
    <property type="nucleotide sequence ID" value="NZ_QEKW01000004.1"/>
</dbReference>
<protein>
    <submittedName>
        <fullName evidence="2">ANTAR domain-containing protein</fullName>
    </submittedName>
</protein>
<feature type="domain" description="ANTAR" evidence="1">
    <location>
        <begin position="12"/>
        <end position="55"/>
    </location>
</feature>
<dbReference type="EMBL" id="QEKW01000004">
    <property type="protein sequence ID" value="PVZ10840.1"/>
    <property type="molecule type" value="Genomic_DNA"/>
</dbReference>
<comment type="caution">
    <text evidence="2">The sequence shown here is derived from an EMBL/GenBank/DDBJ whole genome shotgun (WGS) entry which is preliminary data.</text>
</comment>
<dbReference type="InterPro" id="IPR036388">
    <property type="entry name" value="WH-like_DNA-bd_sf"/>
</dbReference>
<evidence type="ECO:0000313" key="3">
    <source>
        <dbReference type="Proteomes" id="UP000245639"/>
    </source>
</evidence>
<keyword evidence="3" id="KW-1185">Reference proteome</keyword>
<dbReference type="InterPro" id="IPR005561">
    <property type="entry name" value="ANTAR"/>
</dbReference>
<dbReference type="Pfam" id="PF03861">
    <property type="entry name" value="ANTAR"/>
    <property type="match status" value="1"/>
</dbReference>
<reference evidence="2 3" key="1">
    <citation type="submission" date="2018-04" db="EMBL/GenBank/DDBJ databases">
        <title>Genomic Encyclopedia of Type Strains, Phase IV (KMG-IV): sequencing the most valuable type-strain genomes for metagenomic binning, comparative biology and taxonomic classification.</title>
        <authorList>
            <person name="Goeker M."/>
        </authorList>
    </citation>
    <scope>NUCLEOTIDE SEQUENCE [LARGE SCALE GENOMIC DNA]</scope>
    <source>
        <strain evidence="2 3">DSM 45771</strain>
    </source>
</reference>
<accession>A0A2U1FFU4</accession>
<dbReference type="Gene3D" id="1.10.10.10">
    <property type="entry name" value="Winged helix-like DNA-binding domain superfamily/Winged helix DNA-binding domain"/>
    <property type="match status" value="1"/>
</dbReference>